<dbReference type="RefSeq" id="WP_231447550.1">
    <property type="nucleotide sequence ID" value="NZ_JAJOMB010000018.1"/>
</dbReference>
<feature type="transmembrane region" description="Helical" evidence="2">
    <location>
        <begin position="136"/>
        <end position="155"/>
    </location>
</feature>
<keyword evidence="4" id="KW-1185">Reference proteome</keyword>
<evidence type="ECO:0000313" key="4">
    <source>
        <dbReference type="Proteomes" id="UP001138997"/>
    </source>
</evidence>
<dbReference type="AlphaFoldDB" id="A0A9X1NIL5"/>
<feature type="transmembrane region" description="Helical" evidence="2">
    <location>
        <begin position="108"/>
        <end position="130"/>
    </location>
</feature>
<accession>A0A9X1NIL5</accession>
<proteinExistence type="predicted"/>
<feature type="region of interest" description="Disordered" evidence="1">
    <location>
        <begin position="1"/>
        <end position="25"/>
    </location>
</feature>
<evidence type="ECO:0000313" key="3">
    <source>
        <dbReference type="EMBL" id="MCD5314745.1"/>
    </source>
</evidence>
<comment type="caution">
    <text evidence="3">The sequence shown here is derived from an EMBL/GenBank/DDBJ whole genome shotgun (WGS) entry which is preliminary data.</text>
</comment>
<keyword evidence="2" id="KW-0472">Membrane</keyword>
<organism evidence="3 4">
    <name type="scientific">Kineosporia babensis</name>
    <dbReference type="NCBI Taxonomy" id="499548"/>
    <lineage>
        <taxon>Bacteria</taxon>
        <taxon>Bacillati</taxon>
        <taxon>Actinomycetota</taxon>
        <taxon>Actinomycetes</taxon>
        <taxon>Kineosporiales</taxon>
        <taxon>Kineosporiaceae</taxon>
        <taxon>Kineosporia</taxon>
    </lineage>
</organism>
<protein>
    <submittedName>
        <fullName evidence="3">Uncharacterized protein</fullName>
    </submittedName>
</protein>
<name>A0A9X1NIL5_9ACTN</name>
<dbReference type="EMBL" id="JAJOMB010000018">
    <property type="protein sequence ID" value="MCD5314745.1"/>
    <property type="molecule type" value="Genomic_DNA"/>
</dbReference>
<dbReference type="Proteomes" id="UP001138997">
    <property type="component" value="Unassembled WGS sequence"/>
</dbReference>
<keyword evidence="2" id="KW-1133">Transmembrane helix</keyword>
<reference evidence="3" key="1">
    <citation type="submission" date="2021-11" db="EMBL/GenBank/DDBJ databases">
        <title>Streptomyces corallinus and Kineosporia corallina sp. nov., two new coral-derived marine actinobacteria.</title>
        <authorList>
            <person name="Buangrab K."/>
            <person name="Sutthacheep M."/>
            <person name="Yeemin T."/>
            <person name="Harunari E."/>
            <person name="Igarashi Y."/>
            <person name="Sripreechasak P."/>
            <person name="Kanchanasin P."/>
            <person name="Tanasupawat S."/>
            <person name="Phongsopitanun W."/>
        </authorList>
    </citation>
    <scope>NUCLEOTIDE SEQUENCE</scope>
    <source>
        <strain evidence="3">JCM 31032</strain>
    </source>
</reference>
<evidence type="ECO:0000256" key="2">
    <source>
        <dbReference type="SAM" id="Phobius"/>
    </source>
</evidence>
<keyword evidence="2" id="KW-0812">Transmembrane</keyword>
<evidence type="ECO:0000256" key="1">
    <source>
        <dbReference type="SAM" id="MobiDB-lite"/>
    </source>
</evidence>
<gene>
    <name evidence="3" type="ORF">LR394_27965</name>
</gene>
<sequence length="229" mass="24446">MSETTVDVAVGHAGHDQAGQADQSATEYEYATVQAPRRLEWVYRDAYRHLGWVLDAFDPEGCRNPALVTLRFRRDLALPGRELVAGLQRDSDRALAVIAARERVRTSLVQSSTVLSGIVGAGLVAGAALTLDDGDLLTPVLLVALGVVVWLIGVIGRRHLAEIAAARFGLGIEKEYAEVLRCSEQATLLLTGADLQGPALNELTVDLRESAAGPGEHLELIPAQPASQP</sequence>